<dbReference type="RefSeq" id="WP_375357586.1">
    <property type="nucleotide sequence ID" value="NZ_JBHHMI010000029.1"/>
</dbReference>
<evidence type="ECO:0000313" key="1">
    <source>
        <dbReference type="EMBL" id="MFB5269313.1"/>
    </source>
</evidence>
<proteinExistence type="predicted"/>
<dbReference type="EMBL" id="JBHHMI010000029">
    <property type="protein sequence ID" value="MFB5269313.1"/>
    <property type="molecule type" value="Genomic_DNA"/>
</dbReference>
<organism evidence="1 2">
    <name type="scientific">Paenibacillus enshidis</name>
    <dbReference type="NCBI Taxonomy" id="1458439"/>
    <lineage>
        <taxon>Bacteria</taxon>
        <taxon>Bacillati</taxon>
        <taxon>Bacillota</taxon>
        <taxon>Bacilli</taxon>
        <taxon>Bacillales</taxon>
        <taxon>Paenibacillaceae</taxon>
        <taxon>Paenibacillus</taxon>
    </lineage>
</organism>
<protein>
    <submittedName>
        <fullName evidence="1">Uncharacterized protein</fullName>
    </submittedName>
</protein>
<name>A0ABV5AYL6_9BACL</name>
<evidence type="ECO:0000313" key="2">
    <source>
        <dbReference type="Proteomes" id="UP001580346"/>
    </source>
</evidence>
<keyword evidence="2" id="KW-1185">Reference proteome</keyword>
<dbReference type="Proteomes" id="UP001580346">
    <property type="component" value="Unassembled WGS sequence"/>
</dbReference>
<comment type="caution">
    <text evidence="1">The sequence shown here is derived from an EMBL/GenBank/DDBJ whole genome shotgun (WGS) entry which is preliminary data.</text>
</comment>
<sequence>MMSRRADADVQKYTLRRDGRGQLLRNFPHMLGSLPAVTKVSYGHPDRGSDCYVEVRE</sequence>
<reference evidence="1 2" key="1">
    <citation type="submission" date="2024-09" db="EMBL/GenBank/DDBJ databases">
        <title>Paenibacillus zeirhizospherea sp. nov., isolated from surface of the maize (Zea mays) roots in a horticulture field, Hungary.</title>
        <authorList>
            <person name="Marton D."/>
            <person name="Farkas M."/>
            <person name="Bedics A."/>
            <person name="Toth E."/>
            <person name="Tancsics A."/>
            <person name="Boka K."/>
            <person name="Maroti G."/>
            <person name="Kriszt B."/>
            <person name="Cserhati M."/>
        </authorList>
    </citation>
    <scope>NUCLEOTIDE SEQUENCE [LARGE SCALE GENOMIC DNA]</scope>
    <source>
        <strain evidence="1 2">KCTC 33519</strain>
    </source>
</reference>
<gene>
    <name evidence="1" type="ORF">ACE41H_21360</name>
</gene>
<accession>A0ABV5AYL6</accession>